<sequence length="138" mass="16247">MPHRASNKCKRALVDSETIFLHRKRLLNRKSFWRRRDRRTIAKTETCPVIPDCDSVPPVPVRLSHVRDFFPPWGRFIKKFFRRQLETSRTNRRIYFGIYIKFPKEICGGRGSVRGSAAGRRWVSSAAGNTDRVLVRFK</sequence>
<gene>
    <name evidence="1" type="ORF">GWI33_010554</name>
</gene>
<name>A0A834IV09_RHYFE</name>
<comment type="caution">
    <text evidence="1">The sequence shown here is derived from an EMBL/GenBank/DDBJ whole genome shotgun (WGS) entry which is preliminary data.</text>
</comment>
<protein>
    <submittedName>
        <fullName evidence="1">Uncharacterized protein</fullName>
    </submittedName>
</protein>
<dbReference type="Proteomes" id="UP000625711">
    <property type="component" value="Unassembled WGS sequence"/>
</dbReference>
<dbReference type="EMBL" id="JAACXV010000052">
    <property type="protein sequence ID" value="KAF7285558.1"/>
    <property type="molecule type" value="Genomic_DNA"/>
</dbReference>
<proteinExistence type="predicted"/>
<keyword evidence="2" id="KW-1185">Reference proteome</keyword>
<accession>A0A834IV09</accession>
<dbReference type="AlphaFoldDB" id="A0A834IV09"/>
<evidence type="ECO:0000313" key="2">
    <source>
        <dbReference type="Proteomes" id="UP000625711"/>
    </source>
</evidence>
<evidence type="ECO:0000313" key="1">
    <source>
        <dbReference type="EMBL" id="KAF7285558.1"/>
    </source>
</evidence>
<reference evidence="1" key="1">
    <citation type="submission" date="2020-08" db="EMBL/GenBank/DDBJ databases">
        <title>Genome sequencing and assembly of the red palm weevil Rhynchophorus ferrugineus.</title>
        <authorList>
            <person name="Dias G.B."/>
            <person name="Bergman C.M."/>
            <person name="Manee M."/>
        </authorList>
    </citation>
    <scope>NUCLEOTIDE SEQUENCE</scope>
    <source>
        <strain evidence="1">AA-2017</strain>
        <tissue evidence="1">Whole larva</tissue>
    </source>
</reference>
<organism evidence="1 2">
    <name type="scientific">Rhynchophorus ferrugineus</name>
    <name type="common">Red palm weevil</name>
    <name type="synonym">Curculio ferrugineus</name>
    <dbReference type="NCBI Taxonomy" id="354439"/>
    <lineage>
        <taxon>Eukaryota</taxon>
        <taxon>Metazoa</taxon>
        <taxon>Ecdysozoa</taxon>
        <taxon>Arthropoda</taxon>
        <taxon>Hexapoda</taxon>
        <taxon>Insecta</taxon>
        <taxon>Pterygota</taxon>
        <taxon>Neoptera</taxon>
        <taxon>Endopterygota</taxon>
        <taxon>Coleoptera</taxon>
        <taxon>Polyphaga</taxon>
        <taxon>Cucujiformia</taxon>
        <taxon>Curculionidae</taxon>
        <taxon>Dryophthorinae</taxon>
        <taxon>Rhynchophorus</taxon>
    </lineage>
</organism>